<proteinExistence type="predicted"/>
<accession>A0A2H1WVV0</accession>
<organism evidence="1">
    <name type="scientific">Spodoptera frugiperda</name>
    <name type="common">Fall armyworm</name>
    <dbReference type="NCBI Taxonomy" id="7108"/>
    <lineage>
        <taxon>Eukaryota</taxon>
        <taxon>Metazoa</taxon>
        <taxon>Ecdysozoa</taxon>
        <taxon>Arthropoda</taxon>
        <taxon>Hexapoda</taxon>
        <taxon>Insecta</taxon>
        <taxon>Pterygota</taxon>
        <taxon>Neoptera</taxon>
        <taxon>Endopterygota</taxon>
        <taxon>Lepidoptera</taxon>
        <taxon>Glossata</taxon>
        <taxon>Ditrysia</taxon>
        <taxon>Noctuoidea</taxon>
        <taxon>Noctuidae</taxon>
        <taxon>Amphipyrinae</taxon>
        <taxon>Spodoptera</taxon>
    </lineage>
</organism>
<gene>
    <name evidence="1" type="ORF">SFRICE_026809</name>
</gene>
<evidence type="ECO:0000313" key="1">
    <source>
        <dbReference type="EMBL" id="SOQ57189.1"/>
    </source>
</evidence>
<dbReference type="AlphaFoldDB" id="A0A2H1WVV0"/>
<dbReference type="EMBL" id="ODYU01011449">
    <property type="protein sequence ID" value="SOQ57189.1"/>
    <property type="molecule type" value="Genomic_DNA"/>
</dbReference>
<name>A0A2H1WVV0_SPOFR</name>
<sequence>MRTAEYLVSQSDRLATGEATVDRNVLLVSTSANICVAMNMIGGSQTHPQQRSTAHVWWKNSETLIILYSLELTGLDQTYTYRRSTLVHFRAYWDLDTTSIYTPCTSMPPVPKHAYLKDITFLNSTKGHLNVKQKISNEVDLLSPSEVTGVPIPPFPIFPIPDFRTTTLKFLTPKKAGNALVTSLVSQVSMGGGDCLPSGYKHTSSHTHDIQTRNDNKFVDHIKSFSVQELNPLPVAR</sequence>
<protein>
    <submittedName>
        <fullName evidence="1">SFRICE_026809</fullName>
    </submittedName>
</protein>
<reference evidence="1" key="1">
    <citation type="submission" date="2016-07" db="EMBL/GenBank/DDBJ databases">
        <authorList>
            <person name="Bretaudeau A."/>
        </authorList>
    </citation>
    <scope>NUCLEOTIDE SEQUENCE</scope>
    <source>
        <strain evidence="1">Rice</strain>
        <tissue evidence="1">Whole body</tissue>
    </source>
</reference>